<keyword evidence="4" id="KW-1185">Reference proteome</keyword>
<dbReference type="GO" id="GO:0009116">
    <property type="term" value="P:nucleoside metabolic process"/>
    <property type="evidence" value="ECO:0007669"/>
    <property type="project" value="InterPro"/>
</dbReference>
<organism evidence="3 4">
    <name type="scientific">Desulfuromusa kysingii</name>
    <dbReference type="NCBI Taxonomy" id="37625"/>
    <lineage>
        <taxon>Bacteria</taxon>
        <taxon>Pseudomonadati</taxon>
        <taxon>Thermodesulfobacteriota</taxon>
        <taxon>Desulfuromonadia</taxon>
        <taxon>Desulfuromonadales</taxon>
        <taxon>Geopsychrobacteraceae</taxon>
        <taxon>Desulfuromusa</taxon>
    </lineage>
</organism>
<dbReference type="GO" id="GO:0008782">
    <property type="term" value="F:adenosylhomocysteine nucleosidase activity"/>
    <property type="evidence" value="ECO:0007669"/>
    <property type="project" value="TreeGrafter"/>
</dbReference>
<gene>
    <name evidence="3" type="ORF">SAMN05660420_03320</name>
</gene>
<name>A0A1H4ECP8_9BACT</name>
<dbReference type="EC" id="3.2.2.26" evidence="1"/>
<dbReference type="PANTHER" id="PTHR46832:SF2">
    <property type="entry name" value="FUTALOSINE HYDROLASE"/>
    <property type="match status" value="1"/>
</dbReference>
<dbReference type="Pfam" id="PF01048">
    <property type="entry name" value="PNP_UDP_1"/>
    <property type="match status" value="1"/>
</dbReference>
<evidence type="ECO:0000256" key="1">
    <source>
        <dbReference type="NCBIfam" id="TIGR03664"/>
    </source>
</evidence>
<accession>A0A1H4ECP8</accession>
<dbReference type="NCBIfam" id="TIGR03664">
    <property type="entry name" value="fut_nucase"/>
    <property type="match status" value="1"/>
</dbReference>
<dbReference type="CDD" id="cd17766">
    <property type="entry name" value="futalosine_nucleosidase_MqnB"/>
    <property type="match status" value="1"/>
</dbReference>
<dbReference type="InterPro" id="IPR000845">
    <property type="entry name" value="Nucleoside_phosphorylase_d"/>
</dbReference>
<dbReference type="GO" id="GO:0008930">
    <property type="term" value="F:methylthioadenosine nucleosidase activity"/>
    <property type="evidence" value="ECO:0007669"/>
    <property type="project" value="TreeGrafter"/>
</dbReference>
<dbReference type="SUPFAM" id="SSF53167">
    <property type="entry name" value="Purine and uridine phosphorylases"/>
    <property type="match status" value="1"/>
</dbReference>
<dbReference type="STRING" id="37625.SAMN05660420_03320"/>
<proteinExistence type="predicted"/>
<feature type="domain" description="Nucleoside phosphorylase" evidence="2">
    <location>
        <begin position="3"/>
        <end position="228"/>
    </location>
</feature>
<dbReference type="GO" id="GO:0009234">
    <property type="term" value="P:menaquinone biosynthetic process"/>
    <property type="evidence" value="ECO:0007669"/>
    <property type="project" value="UniProtKB-UniRule"/>
</dbReference>
<dbReference type="EMBL" id="FNQN01000015">
    <property type="protein sequence ID" value="SEA82607.1"/>
    <property type="molecule type" value="Genomic_DNA"/>
</dbReference>
<keyword evidence="3" id="KW-0378">Hydrolase</keyword>
<protein>
    <recommendedName>
        <fullName evidence="1">Futalosine hydrolase</fullName>
        <ecNumber evidence="1">3.2.2.26</ecNumber>
    </recommendedName>
</protein>
<dbReference type="GO" id="GO:0019284">
    <property type="term" value="P:L-methionine salvage from S-adenosylmethionine"/>
    <property type="evidence" value="ECO:0007669"/>
    <property type="project" value="TreeGrafter"/>
</dbReference>
<dbReference type="AlphaFoldDB" id="A0A1H4ECP8"/>
<dbReference type="RefSeq" id="WP_175498441.1">
    <property type="nucleotide sequence ID" value="NZ_FNQN01000015.1"/>
</dbReference>
<reference evidence="3 4" key="1">
    <citation type="submission" date="2016-10" db="EMBL/GenBank/DDBJ databases">
        <authorList>
            <person name="de Groot N.N."/>
        </authorList>
    </citation>
    <scope>NUCLEOTIDE SEQUENCE [LARGE SCALE GENOMIC DNA]</scope>
    <source>
        <strain evidence="3 4">DSM 7343</strain>
    </source>
</reference>
<evidence type="ECO:0000259" key="2">
    <source>
        <dbReference type="Pfam" id="PF01048"/>
    </source>
</evidence>
<dbReference type="InterPro" id="IPR035994">
    <property type="entry name" value="Nucleoside_phosphorylase_sf"/>
</dbReference>
<dbReference type="PANTHER" id="PTHR46832">
    <property type="entry name" value="5'-METHYLTHIOADENOSINE/S-ADENOSYLHOMOCYSTEINE NUCLEOSIDASE"/>
    <property type="match status" value="1"/>
</dbReference>
<dbReference type="Proteomes" id="UP000199409">
    <property type="component" value="Unassembled WGS sequence"/>
</dbReference>
<dbReference type="InterPro" id="IPR019963">
    <property type="entry name" value="FL_hydrolase_MqnB"/>
</dbReference>
<evidence type="ECO:0000313" key="3">
    <source>
        <dbReference type="EMBL" id="SEA82607.1"/>
    </source>
</evidence>
<dbReference type="Gene3D" id="3.40.50.1580">
    <property type="entry name" value="Nucleoside phosphorylase domain"/>
    <property type="match status" value="1"/>
</dbReference>
<dbReference type="GO" id="GO:0005829">
    <property type="term" value="C:cytosol"/>
    <property type="evidence" value="ECO:0007669"/>
    <property type="project" value="TreeGrafter"/>
</dbReference>
<sequence length="236" mass="25195">MLLILAATPLETNLLRQTMTNTEHLSCGSIKIIAGELEGQQVLLCHGGIGQVNMALQLTRILSVHTPLAVFLCGCGGSYPDSGLRVGDLALADVEIFGDLGVVTTDTFIPLSHLNIPQDKQLAPAIKQSIPLDPELCRWAQLSLEEVACGPFVSVNCCSGTPAASLDLQLRTKGICENMEGAAAAQVCSEFNIPLLELRGISNPTGTRDPEQWDVVRGSAAAQSAILKLLQRWPDR</sequence>
<evidence type="ECO:0000313" key="4">
    <source>
        <dbReference type="Proteomes" id="UP000199409"/>
    </source>
</evidence>